<evidence type="ECO:0000313" key="9">
    <source>
        <dbReference type="EMBL" id="EOS50542.1"/>
    </source>
</evidence>
<dbReference type="InterPro" id="IPR020603">
    <property type="entry name" value="MraZ_dom"/>
</dbReference>
<evidence type="ECO:0000256" key="7">
    <source>
        <dbReference type="HAMAP-Rule" id="MF_01008"/>
    </source>
</evidence>
<keyword evidence="5 7" id="KW-0238">DNA-binding</keyword>
<keyword evidence="3" id="KW-0677">Repeat</keyword>
<dbReference type="PROSITE" id="PS51740">
    <property type="entry name" value="SPOVT_ABRB"/>
    <property type="match status" value="2"/>
</dbReference>
<keyword evidence="2 7" id="KW-0963">Cytoplasm</keyword>
<dbReference type="InterPro" id="IPR038619">
    <property type="entry name" value="MraZ_sf"/>
</dbReference>
<dbReference type="InterPro" id="IPR035644">
    <property type="entry name" value="MraZ_C"/>
</dbReference>
<dbReference type="InterPro" id="IPR007159">
    <property type="entry name" value="SpoVT-AbrB_dom"/>
</dbReference>
<dbReference type="eggNOG" id="COG2001">
    <property type="taxonomic scope" value="Bacteria"/>
</dbReference>
<dbReference type="Pfam" id="PF02381">
    <property type="entry name" value="MraZ"/>
    <property type="match status" value="2"/>
</dbReference>
<comment type="subunit">
    <text evidence="7">Forms oligomers.</text>
</comment>
<reference evidence="9 10" key="1">
    <citation type="submission" date="2013-04" db="EMBL/GenBank/DDBJ databases">
        <title>The Genome Sequence of Enterorhabdus caecimuris B7.</title>
        <authorList>
            <consortium name="The Broad Institute Genomics Platform"/>
            <consortium name="The Broad Institute Genome Sequencing Center for Infectious Disease"/>
            <person name="Earl A."/>
            <person name="Xavier R."/>
            <person name="Elson C."/>
            <person name="Duck W."/>
            <person name="Walker B."/>
            <person name="Young S."/>
            <person name="Zeng Q."/>
            <person name="Gargeya S."/>
            <person name="Fitzgerald M."/>
            <person name="Haas B."/>
            <person name="Abouelleil A."/>
            <person name="Allen A.W."/>
            <person name="Alvarado L."/>
            <person name="Arachchi H.M."/>
            <person name="Berlin A.M."/>
            <person name="Chapman S.B."/>
            <person name="Gainer-Dewar J."/>
            <person name="Goldberg J."/>
            <person name="Griggs A."/>
            <person name="Gujja S."/>
            <person name="Hansen M."/>
            <person name="Howarth C."/>
            <person name="Imamovic A."/>
            <person name="Ireland A."/>
            <person name="Larimer J."/>
            <person name="McCowan C."/>
            <person name="Murphy C."/>
            <person name="Pearson M."/>
            <person name="Poon T.W."/>
            <person name="Priest M."/>
            <person name="Roberts A."/>
            <person name="Saif S."/>
            <person name="Shea T."/>
            <person name="Sisk P."/>
            <person name="Sykes S."/>
            <person name="Wortman J."/>
            <person name="Nusbaum C."/>
            <person name="Birren B."/>
        </authorList>
    </citation>
    <scope>NUCLEOTIDE SEQUENCE [LARGE SCALE GENOMIC DNA]</scope>
    <source>
        <strain evidence="9 10">B7</strain>
    </source>
</reference>
<dbReference type="GO" id="GO:0003700">
    <property type="term" value="F:DNA-binding transcription factor activity"/>
    <property type="evidence" value="ECO:0007669"/>
    <property type="project" value="UniProtKB-UniRule"/>
</dbReference>
<comment type="caution">
    <text evidence="9">The sequence shown here is derived from an EMBL/GenBank/DDBJ whole genome shotgun (WGS) entry which is preliminary data.</text>
</comment>
<dbReference type="SUPFAM" id="SSF89447">
    <property type="entry name" value="AbrB/MazE/MraZ-like"/>
    <property type="match status" value="1"/>
</dbReference>
<dbReference type="HAMAP" id="MF_01008">
    <property type="entry name" value="MraZ"/>
    <property type="match status" value="1"/>
</dbReference>
<dbReference type="GO" id="GO:0009295">
    <property type="term" value="C:nucleoid"/>
    <property type="evidence" value="ECO:0007669"/>
    <property type="project" value="UniProtKB-SubCell"/>
</dbReference>
<keyword evidence="10" id="KW-1185">Reference proteome</keyword>
<evidence type="ECO:0000259" key="8">
    <source>
        <dbReference type="PROSITE" id="PS51740"/>
    </source>
</evidence>
<feature type="domain" description="SpoVT-AbrB" evidence="8">
    <location>
        <begin position="100"/>
        <end position="143"/>
    </location>
</feature>
<dbReference type="GO" id="GO:0005737">
    <property type="term" value="C:cytoplasm"/>
    <property type="evidence" value="ECO:0007669"/>
    <property type="project" value="UniProtKB-UniRule"/>
</dbReference>
<dbReference type="PANTHER" id="PTHR34701">
    <property type="entry name" value="TRANSCRIPTIONAL REGULATOR MRAZ"/>
    <property type="match status" value="1"/>
</dbReference>
<feature type="domain" description="SpoVT-AbrB" evidence="8">
    <location>
        <begin position="23"/>
        <end position="66"/>
    </location>
</feature>
<dbReference type="InterPro" id="IPR035642">
    <property type="entry name" value="MraZ_N"/>
</dbReference>
<proteinExistence type="inferred from homology"/>
<dbReference type="EMBL" id="ASSY01000008">
    <property type="protein sequence ID" value="EOS50542.1"/>
    <property type="molecule type" value="Genomic_DNA"/>
</dbReference>
<evidence type="ECO:0000256" key="5">
    <source>
        <dbReference type="ARBA" id="ARBA00023125"/>
    </source>
</evidence>
<dbReference type="PANTHER" id="PTHR34701:SF1">
    <property type="entry name" value="TRANSCRIPTIONAL REGULATOR MRAZ"/>
    <property type="match status" value="1"/>
</dbReference>
<evidence type="ECO:0000256" key="1">
    <source>
        <dbReference type="ARBA" id="ARBA00013860"/>
    </source>
</evidence>
<evidence type="ECO:0000256" key="6">
    <source>
        <dbReference type="ARBA" id="ARBA00023163"/>
    </source>
</evidence>
<evidence type="ECO:0000256" key="3">
    <source>
        <dbReference type="ARBA" id="ARBA00022737"/>
    </source>
</evidence>
<dbReference type="RefSeq" id="WP_016309169.1">
    <property type="nucleotide sequence ID" value="NZ_KE159646.1"/>
</dbReference>
<keyword evidence="4 7" id="KW-0805">Transcription regulation</keyword>
<dbReference type="InterPro" id="IPR037914">
    <property type="entry name" value="SpoVT-AbrB_sf"/>
</dbReference>
<dbReference type="GeneID" id="82190511"/>
<name>R9L453_9ACTN</name>
<gene>
    <name evidence="7" type="primary">mraZ</name>
    <name evidence="9" type="ORF">C811_00952</name>
</gene>
<comment type="subcellular location">
    <subcellularLocation>
        <location evidence="7">Cytoplasm</location>
        <location evidence="7">Nucleoid</location>
    </subcellularLocation>
</comment>
<dbReference type="AlphaFoldDB" id="R9L453"/>
<sequence>MAATVDNGIAEDAPRREVDLNGEFRLKVDGKGRVTLPAKFRKVLSNDLTVTRNPFDECVYAFEAPDFNQWVESVMGGAFPERKANDRQQDKYHRALKSRARDVEVDSAGRIMLSADMREACGIDKDIIVVGNGSRFEVWDAERYEAMMDDVDLSLLFT</sequence>
<dbReference type="Gene3D" id="3.40.1550.20">
    <property type="entry name" value="Transcriptional regulator MraZ domain"/>
    <property type="match status" value="1"/>
</dbReference>
<keyword evidence="6 7" id="KW-0804">Transcription</keyword>
<dbReference type="CDD" id="cd16321">
    <property type="entry name" value="MraZ_C"/>
    <property type="match status" value="1"/>
</dbReference>
<dbReference type="STRING" id="1235794.C811_00952"/>
<protein>
    <recommendedName>
        <fullName evidence="1 7">Transcriptional regulator MraZ</fullName>
    </recommendedName>
</protein>
<dbReference type="Proteomes" id="UP000014204">
    <property type="component" value="Unassembled WGS sequence"/>
</dbReference>
<dbReference type="CDD" id="cd16320">
    <property type="entry name" value="MraZ_N"/>
    <property type="match status" value="1"/>
</dbReference>
<accession>R9L453</accession>
<dbReference type="HOGENOM" id="CLU_107907_0_4_11"/>
<dbReference type="GO" id="GO:2000143">
    <property type="term" value="P:negative regulation of DNA-templated transcription initiation"/>
    <property type="evidence" value="ECO:0007669"/>
    <property type="project" value="TreeGrafter"/>
</dbReference>
<dbReference type="GO" id="GO:0000976">
    <property type="term" value="F:transcription cis-regulatory region binding"/>
    <property type="evidence" value="ECO:0007669"/>
    <property type="project" value="TreeGrafter"/>
</dbReference>
<dbReference type="InterPro" id="IPR003444">
    <property type="entry name" value="MraZ"/>
</dbReference>
<evidence type="ECO:0000313" key="10">
    <source>
        <dbReference type="Proteomes" id="UP000014204"/>
    </source>
</evidence>
<comment type="similarity">
    <text evidence="7">Belongs to the MraZ family.</text>
</comment>
<evidence type="ECO:0000256" key="2">
    <source>
        <dbReference type="ARBA" id="ARBA00022490"/>
    </source>
</evidence>
<evidence type="ECO:0000256" key="4">
    <source>
        <dbReference type="ARBA" id="ARBA00023015"/>
    </source>
</evidence>
<organism evidence="9 10">
    <name type="scientific">Adlercreutzia caecimuris B7</name>
    <dbReference type="NCBI Taxonomy" id="1235794"/>
    <lineage>
        <taxon>Bacteria</taxon>
        <taxon>Bacillati</taxon>
        <taxon>Actinomycetota</taxon>
        <taxon>Coriobacteriia</taxon>
        <taxon>Eggerthellales</taxon>
        <taxon>Eggerthellaceae</taxon>
        <taxon>Adlercreutzia</taxon>
    </lineage>
</organism>